<evidence type="ECO:0000256" key="2">
    <source>
        <dbReference type="SAM" id="Coils"/>
    </source>
</evidence>
<protein>
    <submittedName>
        <fullName evidence="5">(African queen) hypothetical protein</fullName>
    </submittedName>
</protein>
<evidence type="ECO:0000313" key="6">
    <source>
        <dbReference type="Proteomes" id="UP000789524"/>
    </source>
</evidence>
<reference evidence="5" key="1">
    <citation type="submission" date="2021-09" db="EMBL/GenBank/DDBJ databases">
        <authorList>
            <person name="Martin H S."/>
        </authorList>
    </citation>
    <scope>NUCLEOTIDE SEQUENCE</scope>
</reference>
<feature type="signal peptide" evidence="4">
    <location>
        <begin position="1"/>
        <end position="21"/>
    </location>
</feature>
<dbReference type="SUPFAM" id="SSF48452">
    <property type="entry name" value="TPR-like"/>
    <property type="match status" value="1"/>
</dbReference>
<dbReference type="PANTHER" id="PTHR16091:SF3">
    <property type="entry name" value="TETRATRICOPEPTIDE REPEAT PROTEIN 17"/>
    <property type="match status" value="1"/>
</dbReference>
<feature type="coiled-coil region" evidence="2">
    <location>
        <begin position="160"/>
        <end position="187"/>
    </location>
</feature>
<evidence type="ECO:0000256" key="4">
    <source>
        <dbReference type="SAM" id="SignalP"/>
    </source>
</evidence>
<feature type="repeat" description="TPR" evidence="1">
    <location>
        <begin position="219"/>
        <end position="252"/>
    </location>
</feature>
<feature type="chain" id="PRO_5035157816" evidence="4">
    <location>
        <begin position="22"/>
        <end position="374"/>
    </location>
</feature>
<dbReference type="GO" id="GO:0005737">
    <property type="term" value="C:cytoplasm"/>
    <property type="evidence" value="ECO:0007669"/>
    <property type="project" value="TreeGrafter"/>
</dbReference>
<dbReference type="GO" id="GO:0015629">
    <property type="term" value="C:actin cytoskeleton"/>
    <property type="evidence" value="ECO:0007669"/>
    <property type="project" value="TreeGrafter"/>
</dbReference>
<dbReference type="InterPro" id="IPR011990">
    <property type="entry name" value="TPR-like_helical_dom_sf"/>
</dbReference>
<feature type="transmembrane region" description="Helical" evidence="3">
    <location>
        <begin position="307"/>
        <end position="330"/>
    </location>
</feature>
<keyword evidence="3" id="KW-0472">Membrane</keyword>
<dbReference type="InterPro" id="IPR019734">
    <property type="entry name" value="TPR_rpt"/>
</dbReference>
<sequence length="374" mass="43111">MWDSPYLTCLFLYIFSFQIIATNSRTSNIWKLDVEEGQIVDGTTLSQDDSDKSKINENDKVFNIITSTVYYGNTWTKHGFDMFCTDCQMYEQQRSNGENGEETSTETNVTDIEDEYLDCGKSVNFTYYDNLVGVARRHRHPNVPEPQVALIFTKKKSYKNGVTELDINALEKRLKKAKREKPKSVQLYNQIGNFWRIKGDTRQSIECFRRALAVSPYNAEVLLNLARVLFTLQYLDDAIYLTRRSLEVQPPDRSAWQQYFTLGEIFKAYGHYQEAAVHLKHALDLRPDFEPALIALKDIENIPEASVHVYTILIIVCLVMGVLLVILSSVDSGTDDDHKTQRHFNRAMAMRSLRGVVPGTRRKKYNSDNISQRI</sequence>
<dbReference type="PANTHER" id="PTHR16091">
    <property type="entry name" value="TTC17 PROTEIN"/>
    <property type="match status" value="1"/>
</dbReference>
<accession>A0A8J2R8Z8</accession>
<keyword evidence="3" id="KW-1133">Transmembrane helix</keyword>
<dbReference type="Proteomes" id="UP000789524">
    <property type="component" value="Unassembled WGS sequence"/>
</dbReference>
<dbReference type="SMART" id="SM00028">
    <property type="entry name" value="TPR"/>
    <property type="match status" value="3"/>
</dbReference>
<dbReference type="Pfam" id="PF13181">
    <property type="entry name" value="TPR_8"/>
    <property type="match status" value="1"/>
</dbReference>
<evidence type="ECO:0000256" key="3">
    <source>
        <dbReference type="SAM" id="Phobius"/>
    </source>
</evidence>
<keyword evidence="2" id="KW-0175">Coiled coil</keyword>
<keyword evidence="3" id="KW-0812">Transmembrane</keyword>
<dbReference type="EMBL" id="CAKASE010000083">
    <property type="protein sequence ID" value="CAG9585696.1"/>
    <property type="molecule type" value="Genomic_DNA"/>
</dbReference>
<gene>
    <name evidence="5" type="ORF">DCHRY22_LOCUS16055</name>
</gene>
<dbReference type="OrthoDB" id="79426at2759"/>
<comment type="caution">
    <text evidence="5">The sequence shown here is derived from an EMBL/GenBank/DDBJ whole genome shotgun (WGS) entry which is preliminary data.</text>
</comment>
<dbReference type="PROSITE" id="PS50005">
    <property type="entry name" value="TPR"/>
    <property type="match status" value="3"/>
</dbReference>
<dbReference type="InterPro" id="IPR052630">
    <property type="entry name" value="TTC17"/>
</dbReference>
<organism evidence="5 6">
    <name type="scientific">Danaus chrysippus</name>
    <name type="common">African queen</name>
    <dbReference type="NCBI Taxonomy" id="151541"/>
    <lineage>
        <taxon>Eukaryota</taxon>
        <taxon>Metazoa</taxon>
        <taxon>Ecdysozoa</taxon>
        <taxon>Arthropoda</taxon>
        <taxon>Hexapoda</taxon>
        <taxon>Insecta</taxon>
        <taxon>Pterygota</taxon>
        <taxon>Neoptera</taxon>
        <taxon>Endopterygota</taxon>
        <taxon>Lepidoptera</taxon>
        <taxon>Glossata</taxon>
        <taxon>Ditrysia</taxon>
        <taxon>Papilionoidea</taxon>
        <taxon>Nymphalidae</taxon>
        <taxon>Danainae</taxon>
        <taxon>Danaini</taxon>
        <taxon>Danaina</taxon>
        <taxon>Danaus</taxon>
        <taxon>Anosia</taxon>
    </lineage>
</organism>
<dbReference type="AlphaFoldDB" id="A0A8J2R8Z8"/>
<evidence type="ECO:0000256" key="1">
    <source>
        <dbReference type="PROSITE-ProRule" id="PRU00339"/>
    </source>
</evidence>
<dbReference type="GO" id="GO:0030041">
    <property type="term" value="P:actin filament polymerization"/>
    <property type="evidence" value="ECO:0007669"/>
    <property type="project" value="TreeGrafter"/>
</dbReference>
<keyword evidence="4" id="KW-0732">Signal</keyword>
<dbReference type="FunFam" id="1.25.40.10:FF:001003">
    <property type="entry name" value="AGAP000499-PA"/>
    <property type="match status" value="1"/>
</dbReference>
<proteinExistence type="predicted"/>
<keyword evidence="6" id="KW-1185">Reference proteome</keyword>
<feature type="repeat" description="TPR" evidence="1">
    <location>
        <begin position="185"/>
        <end position="218"/>
    </location>
</feature>
<evidence type="ECO:0000313" key="5">
    <source>
        <dbReference type="EMBL" id="CAG9585696.1"/>
    </source>
</evidence>
<keyword evidence="1" id="KW-0802">TPR repeat</keyword>
<dbReference type="Gene3D" id="1.25.40.10">
    <property type="entry name" value="Tetratricopeptide repeat domain"/>
    <property type="match status" value="1"/>
</dbReference>
<feature type="repeat" description="TPR" evidence="1">
    <location>
        <begin position="256"/>
        <end position="289"/>
    </location>
</feature>
<name>A0A8J2R8Z8_9NEOP</name>